<gene>
    <name evidence="2" type="ORF">sscle_15g104240</name>
</gene>
<evidence type="ECO:0000313" key="2">
    <source>
        <dbReference type="EMBL" id="APA15654.1"/>
    </source>
</evidence>
<feature type="compositionally biased region" description="Basic and acidic residues" evidence="1">
    <location>
        <begin position="18"/>
        <end position="39"/>
    </location>
</feature>
<feature type="region of interest" description="Disordered" evidence="1">
    <location>
        <begin position="104"/>
        <end position="144"/>
    </location>
</feature>
<reference evidence="3" key="1">
    <citation type="journal article" date="2017" name="Genome Biol. Evol.">
        <title>The complete genome sequence of the phytopathogenic fungus Sclerotinia sclerotiorum reveals insights into the genome architecture of broad host range pathogens.</title>
        <authorList>
            <person name="Derbyshire M."/>
            <person name="Denton-Giles M."/>
            <person name="Hegedus D."/>
            <person name="Seifbarghy S."/>
            <person name="Rollins J."/>
            <person name="van Kan J."/>
            <person name="Seidl M.F."/>
            <person name="Faino L."/>
            <person name="Mbengue M."/>
            <person name="Navaud O."/>
            <person name="Raffaele S."/>
            <person name="Hammond-Kosack K."/>
            <person name="Heard S."/>
            <person name="Oliver R."/>
        </authorList>
    </citation>
    <scope>NUCLEOTIDE SEQUENCE [LARGE SCALE GENOMIC DNA]</scope>
    <source>
        <strain evidence="3">ATCC 18683 / 1980 / Ss-1</strain>
    </source>
</reference>
<dbReference type="AlphaFoldDB" id="A0A1D9QL41"/>
<proteinExistence type="predicted"/>
<evidence type="ECO:0000256" key="1">
    <source>
        <dbReference type="SAM" id="MobiDB-lite"/>
    </source>
</evidence>
<dbReference type="VEuPathDB" id="FungiDB:sscle_15g104240"/>
<organism evidence="2 3">
    <name type="scientific">Sclerotinia sclerotiorum (strain ATCC 18683 / 1980 / Ss-1)</name>
    <name type="common">White mold</name>
    <name type="synonym">Whetzelinia sclerotiorum</name>
    <dbReference type="NCBI Taxonomy" id="665079"/>
    <lineage>
        <taxon>Eukaryota</taxon>
        <taxon>Fungi</taxon>
        <taxon>Dikarya</taxon>
        <taxon>Ascomycota</taxon>
        <taxon>Pezizomycotina</taxon>
        <taxon>Leotiomycetes</taxon>
        <taxon>Helotiales</taxon>
        <taxon>Sclerotiniaceae</taxon>
        <taxon>Sclerotinia</taxon>
    </lineage>
</organism>
<protein>
    <submittedName>
        <fullName evidence="2">Uncharacterized protein</fullName>
    </submittedName>
</protein>
<dbReference type="OrthoDB" id="3553834at2759"/>
<accession>A0A1D9QL41</accession>
<evidence type="ECO:0000313" key="3">
    <source>
        <dbReference type="Proteomes" id="UP000177798"/>
    </source>
</evidence>
<dbReference type="Proteomes" id="UP000177798">
    <property type="component" value="Chromosome 15"/>
</dbReference>
<sequence length="264" mass="30023">MNSLKIIPYTYASTRRLPKEKNSHLQESMKSDTRVHETFDTDQPAARTEVESKQCEYKENEIHDPDIDLLSRDPNLAFAELDLIVKAPGISSLTKAKIKYKGSSGIQRFSGKRDSESIFENGQLKKARSRSTTPSPDRSIDVNNDAVTTSTKPLVYHSINEEPFSFDVTQDTEHILTSSINKIPNRDNSKTAYVDHNGKSKEEEDYHPSAWYRLGPITSNLSQSCTYVAQVSNDKREFHNIIGKEQIDNKMCYLVDWTPSLVPY</sequence>
<feature type="region of interest" description="Disordered" evidence="1">
    <location>
        <begin position="18"/>
        <end position="51"/>
    </location>
</feature>
<name>A0A1D9QL41_SCLS1</name>
<dbReference type="EMBL" id="CP017828">
    <property type="protein sequence ID" value="APA15654.1"/>
    <property type="molecule type" value="Genomic_DNA"/>
</dbReference>